<dbReference type="Proteomes" id="UP000542342">
    <property type="component" value="Unassembled WGS sequence"/>
</dbReference>
<dbReference type="InterPro" id="IPR004155">
    <property type="entry name" value="PBS_lyase_HEAT"/>
</dbReference>
<dbReference type="SUPFAM" id="SSF48371">
    <property type="entry name" value="ARM repeat"/>
    <property type="match status" value="1"/>
</dbReference>
<gene>
    <name evidence="1" type="ORF">H0921_16375</name>
</gene>
<dbReference type="AlphaFoldDB" id="A0A7V9ACW9"/>
<accession>A0A7V9ACW9</accession>
<dbReference type="EMBL" id="JACEFB010000018">
    <property type="protein sequence ID" value="MBA2227736.1"/>
    <property type="molecule type" value="Genomic_DNA"/>
</dbReference>
<evidence type="ECO:0000313" key="1">
    <source>
        <dbReference type="EMBL" id="MBA2227736.1"/>
    </source>
</evidence>
<dbReference type="PANTHER" id="PTHR12697">
    <property type="entry name" value="PBS LYASE HEAT-LIKE PROTEIN"/>
    <property type="match status" value="1"/>
</dbReference>
<dbReference type="Pfam" id="PF13646">
    <property type="entry name" value="HEAT_2"/>
    <property type="match status" value="3"/>
</dbReference>
<sequence>MASSSPRLPVSDDPLPELVEALQSPEAALRLRAARDLGRLGPLACEALEELLRATQDADGRVREAAAAAIGGMGALALRELALLLRHEDKYVRRQAVWALGRLGRGAKAALGALCAALRDSDPRTASGAAQALGNMGEAAAEAVPALTEAMCGTNIVLCRLAAKALSQIGPPALSTLIGHLYHHDPFVRGEAALALGWMGPLAQVAIPHLARLLREADSDTRPLAEAREPMPADPQRTPLQAGDVDAEATTPPQLTAEPAEESLSPEQSCLVHAALSLGRLGQAARTALPILQALAQRGFPALRRAAQQAVQHILSDSAETP</sequence>
<proteinExistence type="predicted"/>
<evidence type="ECO:0000313" key="2">
    <source>
        <dbReference type="Proteomes" id="UP000542342"/>
    </source>
</evidence>
<dbReference type="PANTHER" id="PTHR12697:SF5">
    <property type="entry name" value="DEOXYHYPUSINE HYDROXYLASE"/>
    <property type="match status" value="1"/>
</dbReference>
<keyword evidence="2" id="KW-1185">Reference proteome</keyword>
<dbReference type="InterPro" id="IPR011989">
    <property type="entry name" value="ARM-like"/>
</dbReference>
<protein>
    <submittedName>
        <fullName evidence="1">HEAT repeat domain-containing protein</fullName>
    </submittedName>
</protein>
<name>A0A7V9ACW9_9BACT</name>
<organism evidence="1 2">
    <name type="scientific">Thermogemmata fonticola</name>
    <dbReference type="NCBI Taxonomy" id="2755323"/>
    <lineage>
        <taxon>Bacteria</taxon>
        <taxon>Pseudomonadati</taxon>
        <taxon>Planctomycetota</taxon>
        <taxon>Planctomycetia</taxon>
        <taxon>Gemmatales</taxon>
        <taxon>Gemmataceae</taxon>
        <taxon>Thermogemmata</taxon>
    </lineage>
</organism>
<dbReference type="GO" id="GO:0016491">
    <property type="term" value="F:oxidoreductase activity"/>
    <property type="evidence" value="ECO:0007669"/>
    <property type="project" value="TreeGrafter"/>
</dbReference>
<dbReference type="SMART" id="SM00567">
    <property type="entry name" value="EZ_HEAT"/>
    <property type="match status" value="6"/>
</dbReference>
<dbReference type="Gene3D" id="1.25.10.10">
    <property type="entry name" value="Leucine-rich Repeat Variant"/>
    <property type="match status" value="3"/>
</dbReference>
<dbReference type="RefSeq" id="WP_194539598.1">
    <property type="nucleotide sequence ID" value="NZ_JACEFB010000018.1"/>
</dbReference>
<dbReference type="InterPro" id="IPR016024">
    <property type="entry name" value="ARM-type_fold"/>
</dbReference>
<reference evidence="1 2" key="1">
    <citation type="submission" date="2020-07" db="EMBL/GenBank/DDBJ databases">
        <title>Thermogemmata thermophila gen. nov., sp. nov., a novel moderate thermophilic planctomycete from a Kamchatka hot spring.</title>
        <authorList>
            <person name="Elcheninov A.G."/>
            <person name="Podosokorskaya O.A."/>
            <person name="Kovaleva O.L."/>
            <person name="Novikov A."/>
            <person name="Bonch-Osmolovskaya E.A."/>
            <person name="Toshchakov S.V."/>
            <person name="Kublanov I.V."/>
        </authorList>
    </citation>
    <scope>NUCLEOTIDE SEQUENCE [LARGE SCALE GENOMIC DNA]</scope>
    <source>
        <strain evidence="1 2">2918</strain>
    </source>
</reference>
<comment type="caution">
    <text evidence="1">The sequence shown here is derived from an EMBL/GenBank/DDBJ whole genome shotgun (WGS) entry which is preliminary data.</text>
</comment>